<dbReference type="EMBL" id="GGEC01039097">
    <property type="protein sequence ID" value="MBX19581.1"/>
    <property type="molecule type" value="Transcribed_RNA"/>
</dbReference>
<name>A0A2P2LNN0_RHIMU</name>
<feature type="region of interest" description="Disordered" evidence="1">
    <location>
        <begin position="1"/>
        <end position="20"/>
    </location>
</feature>
<protein>
    <submittedName>
        <fullName evidence="2">Uncharacterized protein MANES_13G041100</fullName>
    </submittedName>
</protein>
<organism evidence="2">
    <name type="scientific">Rhizophora mucronata</name>
    <name type="common">Asiatic mangrove</name>
    <dbReference type="NCBI Taxonomy" id="61149"/>
    <lineage>
        <taxon>Eukaryota</taxon>
        <taxon>Viridiplantae</taxon>
        <taxon>Streptophyta</taxon>
        <taxon>Embryophyta</taxon>
        <taxon>Tracheophyta</taxon>
        <taxon>Spermatophyta</taxon>
        <taxon>Magnoliopsida</taxon>
        <taxon>eudicotyledons</taxon>
        <taxon>Gunneridae</taxon>
        <taxon>Pentapetalae</taxon>
        <taxon>rosids</taxon>
        <taxon>fabids</taxon>
        <taxon>Malpighiales</taxon>
        <taxon>Rhizophoraceae</taxon>
        <taxon>Rhizophora</taxon>
    </lineage>
</organism>
<dbReference type="AlphaFoldDB" id="A0A2P2LNN0"/>
<accession>A0A2P2LNN0</accession>
<sequence>MKSSSSSGESTSLHGLKSFV</sequence>
<evidence type="ECO:0000256" key="1">
    <source>
        <dbReference type="SAM" id="MobiDB-lite"/>
    </source>
</evidence>
<reference evidence="2" key="1">
    <citation type="submission" date="2018-02" db="EMBL/GenBank/DDBJ databases">
        <title>Rhizophora mucronata_Transcriptome.</title>
        <authorList>
            <person name="Meera S.P."/>
            <person name="Sreeshan A."/>
            <person name="Augustine A."/>
        </authorList>
    </citation>
    <scope>NUCLEOTIDE SEQUENCE</scope>
    <source>
        <tissue evidence="2">Leaf</tissue>
    </source>
</reference>
<proteinExistence type="predicted"/>
<feature type="compositionally biased region" description="Low complexity" evidence="1">
    <location>
        <begin position="1"/>
        <end position="12"/>
    </location>
</feature>
<evidence type="ECO:0000313" key="2">
    <source>
        <dbReference type="EMBL" id="MBX19581.1"/>
    </source>
</evidence>